<sequence length="143" mass="16248">MDTGALVAFFDKGDKNHEAAMNYFESSVLEGAKFVVGRPVLAEFINGASKVNGKRVAIQLKNILFSSNYIIIENETEEDWKKAWEIFEKFNDQDGMDLVDCLSFAIMERLEITKAFTFDSDFATYGFAVVPKPSKQRKKQKKV</sequence>
<dbReference type="Proteomes" id="UP001056425">
    <property type="component" value="Chromosome"/>
</dbReference>
<dbReference type="InterPro" id="IPR039018">
    <property type="entry name" value="VapC20-like"/>
</dbReference>
<keyword evidence="3" id="KW-1185">Reference proteome</keyword>
<name>A0A9E7MBJ5_9EURY</name>
<dbReference type="PANTHER" id="PTHR42188">
    <property type="entry name" value="23S RRNA-SPECIFIC ENDONUCLEASE VAPC20"/>
    <property type="match status" value="1"/>
</dbReference>
<evidence type="ECO:0000313" key="2">
    <source>
        <dbReference type="EMBL" id="USH00856.1"/>
    </source>
</evidence>
<dbReference type="GO" id="GO:0016075">
    <property type="term" value="P:rRNA catabolic process"/>
    <property type="evidence" value="ECO:0007669"/>
    <property type="project" value="TreeGrafter"/>
</dbReference>
<dbReference type="CDD" id="cd18680">
    <property type="entry name" value="PIN_MtVapC20-like"/>
    <property type="match status" value="1"/>
</dbReference>
<proteinExistence type="predicted"/>
<protein>
    <submittedName>
        <fullName evidence="2">PIN domain-containing protein</fullName>
    </submittedName>
</protein>
<evidence type="ECO:0000313" key="3">
    <source>
        <dbReference type="Proteomes" id="UP001056425"/>
    </source>
</evidence>
<accession>A0A9E7MBJ5</accession>
<organism evidence="2 3">
    <name type="scientific">Thermococcus argininiproducens</name>
    <dbReference type="NCBI Taxonomy" id="2866384"/>
    <lineage>
        <taxon>Archaea</taxon>
        <taxon>Methanobacteriati</taxon>
        <taxon>Methanobacteriota</taxon>
        <taxon>Thermococci</taxon>
        <taxon>Thermococcales</taxon>
        <taxon>Thermococcaceae</taxon>
        <taxon>Thermococcus</taxon>
    </lineage>
</organism>
<feature type="domain" description="PIN" evidence="1">
    <location>
        <begin position="2"/>
        <end position="126"/>
    </location>
</feature>
<dbReference type="EMBL" id="CP080572">
    <property type="protein sequence ID" value="USH00856.1"/>
    <property type="molecule type" value="Genomic_DNA"/>
</dbReference>
<dbReference type="Pfam" id="PF01850">
    <property type="entry name" value="PIN"/>
    <property type="match status" value="1"/>
</dbReference>
<dbReference type="GO" id="GO:0004521">
    <property type="term" value="F:RNA endonuclease activity"/>
    <property type="evidence" value="ECO:0007669"/>
    <property type="project" value="InterPro"/>
</dbReference>
<gene>
    <name evidence="2" type="ORF">K1720_02970</name>
</gene>
<dbReference type="SUPFAM" id="SSF88723">
    <property type="entry name" value="PIN domain-like"/>
    <property type="match status" value="1"/>
</dbReference>
<dbReference type="InterPro" id="IPR029060">
    <property type="entry name" value="PIN-like_dom_sf"/>
</dbReference>
<dbReference type="InterPro" id="IPR002716">
    <property type="entry name" value="PIN_dom"/>
</dbReference>
<dbReference type="Gene3D" id="3.40.50.1010">
    <property type="entry name" value="5'-nuclease"/>
    <property type="match status" value="1"/>
</dbReference>
<reference evidence="2 3" key="1">
    <citation type="submission" date="2021-08" db="EMBL/GenBank/DDBJ databases">
        <title>Thermococcus onnuriiensis IOH2.</title>
        <authorList>
            <person name="Park Y.-J."/>
        </authorList>
    </citation>
    <scope>NUCLEOTIDE SEQUENCE [LARGE SCALE GENOMIC DNA]</scope>
    <source>
        <strain evidence="2 3">IOH2</strain>
    </source>
</reference>
<evidence type="ECO:0000259" key="1">
    <source>
        <dbReference type="Pfam" id="PF01850"/>
    </source>
</evidence>
<dbReference type="PANTHER" id="PTHR42188:SF1">
    <property type="entry name" value="23S RRNA-SPECIFIC ENDONUCLEASE VAPC20"/>
    <property type="match status" value="1"/>
</dbReference>
<dbReference type="AlphaFoldDB" id="A0A9E7MBJ5"/>
<dbReference type="KEGG" id="thei:K1720_02970"/>